<evidence type="ECO:0000256" key="5">
    <source>
        <dbReference type="ARBA" id="ARBA00023002"/>
    </source>
</evidence>
<dbReference type="InterPro" id="IPR016166">
    <property type="entry name" value="FAD-bd_PCMH"/>
</dbReference>
<sequence>MDSLVSTPARHAPPPREIDVETLRRRLEEAVDGEVRFDTGSRAAYATDASNYRQVPIGVVVPRSLDAGAAAVAVCRARDVPVLSRGGGTSLAGQCCNAAVVIDWSKHCGQLESVDVTRRRIVVQAGAVLDAVDHELEQYGLMVGPKPSSHPACTIGGMIGNNSCGASAQAYGKMSESVLRLEILTYDGVRAWVGPTDDAEYARIQAAGGRLAVIHRQVRELRDDTMELVRTRFPKLERRVSGYNLDQLLPENGGNLARALVGSEGTLVVVLRAELAAVPRPPARSLAVLGFTDIFTAADAVPAVAAHRPLALEAMDETMYRLARAERPDDPALRDLPAGAGWLLVQFGGENADEARERAEEMMRDLAGRSPAPAHAFLGDPAKEDELWRLRESGLGVEAYPPTGRQTYEGWSDAAVPPERLGAYLRDYDELRRRHGYRDSALYGHFGQGCVHGRLPLDLHTDDGIATYRAFAEEAADLVASYGGSLSGEHGDGQALAELLPRMFGDGVVAAFGRFKAIFDPRNRMNPGKVVHPHRLDEDLTQRHFFPMEPRETFFDYPDDHGRFGHAATRCVGTGKCRKQTFEGGVMCPSYRVTREEEHSTRGRARLLEEMVRGELITDGWRSTAVRDALDLCLACKGCRSECPVNVDMATYKAEFLAHHYRRRLRPVAHYSMGWLPLWAALASGAPWAVNAVTHLPGLSRLVKAVAGVAGARELPRFAGERFTDWFKRRGVTGPDAAAGGGLGAGSATAAGAVGGTAGSRVAGTGAAGGAVGSRGRVVLWADTFTNNFDPHIGQAAVSVLEAAGFEVHVPPVALCCGLTWISTGQLGIARRVLARSVRALRPWAEAGVPVVGLEPSCTAVFRSDGPELLNTPETRLLAERTVTLAELLQDRAPDWRPASAGGEAVAQVHCHQSAVLGFDADRAVLDRFGIRTEVLDSGCCGQAGNFGFERGHYDVSVACAEEGLWPAVRAAAPDQAILADGFSCRTQIAAAATGRQGRHLAELLATTLSNPPDHHPLTTTP</sequence>
<dbReference type="InterPro" id="IPR006094">
    <property type="entry name" value="Oxid_FAD_bind_N"/>
</dbReference>
<organism evidence="9 10">
    <name type="scientific">Nonomuraea rosea</name>
    <dbReference type="NCBI Taxonomy" id="638574"/>
    <lineage>
        <taxon>Bacteria</taxon>
        <taxon>Bacillati</taxon>
        <taxon>Actinomycetota</taxon>
        <taxon>Actinomycetes</taxon>
        <taxon>Streptosporangiales</taxon>
        <taxon>Streptosporangiaceae</taxon>
        <taxon>Nonomuraea</taxon>
    </lineage>
</organism>
<keyword evidence="3" id="KW-0479">Metal-binding</keyword>
<dbReference type="InterPro" id="IPR016167">
    <property type="entry name" value="FAD-bd_PCMH_sub1"/>
</dbReference>
<dbReference type="SUPFAM" id="SSF46548">
    <property type="entry name" value="alpha-helical ferredoxin"/>
    <property type="match status" value="1"/>
</dbReference>
<keyword evidence="7" id="KW-0411">Iron-sulfur</keyword>
<dbReference type="EMBL" id="BAABDQ010000060">
    <property type="protein sequence ID" value="GAA3619487.1"/>
    <property type="molecule type" value="Genomic_DNA"/>
</dbReference>
<dbReference type="InterPro" id="IPR016171">
    <property type="entry name" value="Vanillyl_alc_oxidase_C-sub2"/>
</dbReference>
<dbReference type="Pfam" id="PF01565">
    <property type="entry name" value="FAD_binding_4"/>
    <property type="match status" value="1"/>
</dbReference>
<evidence type="ECO:0000256" key="6">
    <source>
        <dbReference type="ARBA" id="ARBA00023004"/>
    </source>
</evidence>
<dbReference type="Gene3D" id="3.30.43.10">
    <property type="entry name" value="Uridine Diphospho-n-acetylenolpyruvylglucosamine Reductase, domain 2"/>
    <property type="match status" value="1"/>
</dbReference>
<dbReference type="PROSITE" id="PS51387">
    <property type="entry name" value="FAD_PCMH"/>
    <property type="match status" value="1"/>
</dbReference>
<dbReference type="InterPro" id="IPR004017">
    <property type="entry name" value="Cys_rich_dom"/>
</dbReference>
<evidence type="ECO:0000313" key="9">
    <source>
        <dbReference type="EMBL" id="GAA3619487.1"/>
    </source>
</evidence>
<evidence type="ECO:0000256" key="7">
    <source>
        <dbReference type="ARBA" id="ARBA00023014"/>
    </source>
</evidence>
<keyword evidence="10" id="KW-1185">Reference proteome</keyword>
<evidence type="ECO:0000256" key="1">
    <source>
        <dbReference type="ARBA" id="ARBA00001974"/>
    </source>
</evidence>
<dbReference type="InterPro" id="IPR036318">
    <property type="entry name" value="FAD-bd_PCMH-like_sf"/>
</dbReference>
<keyword evidence="4" id="KW-0274">FAD</keyword>
<evidence type="ECO:0000256" key="4">
    <source>
        <dbReference type="ARBA" id="ARBA00022827"/>
    </source>
</evidence>
<dbReference type="Gene3D" id="3.30.70.2190">
    <property type="match status" value="1"/>
</dbReference>
<evidence type="ECO:0000256" key="2">
    <source>
        <dbReference type="ARBA" id="ARBA00022630"/>
    </source>
</evidence>
<dbReference type="InterPro" id="IPR017900">
    <property type="entry name" value="4Fe4S_Fe_S_CS"/>
</dbReference>
<name>A0ABP6ZXC7_9ACTN</name>
<feature type="domain" description="FAD-binding PCMH-type" evidence="8">
    <location>
        <begin position="52"/>
        <end position="280"/>
    </location>
</feature>
<proteinExistence type="predicted"/>
<keyword evidence="6" id="KW-0408">Iron</keyword>
<dbReference type="Proteomes" id="UP001500630">
    <property type="component" value="Unassembled WGS sequence"/>
</dbReference>
<dbReference type="PANTHER" id="PTHR11748:SF119">
    <property type="entry name" value="D-2-HYDROXYGLUTARATE DEHYDROGENASE"/>
    <property type="match status" value="1"/>
</dbReference>
<protein>
    <submittedName>
        <fullName evidence="9">FAD-binding and (Fe-S)-binding domain-containing protein</fullName>
    </submittedName>
</protein>
<dbReference type="InterPro" id="IPR016164">
    <property type="entry name" value="FAD-linked_Oxase-like_C"/>
</dbReference>
<dbReference type="PROSITE" id="PS00198">
    <property type="entry name" value="4FE4S_FER_1"/>
    <property type="match status" value="1"/>
</dbReference>
<evidence type="ECO:0000313" key="10">
    <source>
        <dbReference type="Proteomes" id="UP001500630"/>
    </source>
</evidence>
<comment type="cofactor">
    <cofactor evidence="1">
        <name>FAD</name>
        <dbReference type="ChEBI" id="CHEBI:57692"/>
    </cofactor>
</comment>
<evidence type="ECO:0000259" key="8">
    <source>
        <dbReference type="PROSITE" id="PS51387"/>
    </source>
</evidence>
<dbReference type="Pfam" id="PF02754">
    <property type="entry name" value="CCG"/>
    <property type="match status" value="1"/>
</dbReference>
<accession>A0ABP6ZXC7</accession>
<dbReference type="SUPFAM" id="SSF55103">
    <property type="entry name" value="FAD-linked oxidases, C-terminal domain"/>
    <property type="match status" value="1"/>
</dbReference>
<dbReference type="InterPro" id="IPR016169">
    <property type="entry name" value="FAD-bd_PCMH_sub2"/>
</dbReference>
<dbReference type="InterPro" id="IPR004113">
    <property type="entry name" value="FAD-bd_oxidored_4_C"/>
</dbReference>
<keyword evidence="5" id="KW-0560">Oxidoreductase</keyword>
<dbReference type="Gene3D" id="1.10.45.10">
    <property type="entry name" value="Vanillyl-alcohol Oxidase, Chain A, domain 4"/>
    <property type="match status" value="1"/>
</dbReference>
<dbReference type="SUPFAM" id="SSF56176">
    <property type="entry name" value="FAD-binding/transporter-associated domain-like"/>
    <property type="match status" value="1"/>
</dbReference>
<evidence type="ECO:0000256" key="3">
    <source>
        <dbReference type="ARBA" id="ARBA00022723"/>
    </source>
</evidence>
<dbReference type="PANTHER" id="PTHR11748">
    <property type="entry name" value="D-LACTATE DEHYDROGENASE"/>
    <property type="match status" value="1"/>
</dbReference>
<dbReference type="Pfam" id="PF02913">
    <property type="entry name" value="FAD-oxidase_C"/>
    <property type="match status" value="1"/>
</dbReference>
<dbReference type="RefSeq" id="WP_345578578.1">
    <property type="nucleotide sequence ID" value="NZ_BAABDQ010000060.1"/>
</dbReference>
<dbReference type="Gene3D" id="3.30.465.10">
    <property type="match status" value="1"/>
</dbReference>
<gene>
    <name evidence="9" type="ORF">GCM10022419_126430</name>
</gene>
<dbReference type="InterPro" id="IPR017896">
    <property type="entry name" value="4Fe4S_Fe-S-bd"/>
</dbReference>
<dbReference type="Gene3D" id="3.30.70.2740">
    <property type="match status" value="1"/>
</dbReference>
<reference evidence="10" key="1">
    <citation type="journal article" date="2019" name="Int. J. Syst. Evol. Microbiol.">
        <title>The Global Catalogue of Microorganisms (GCM) 10K type strain sequencing project: providing services to taxonomists for standard genome sequencing and annotation.</title>
        <authorList>
            <consortium name="The Broad Institute Genomics Platform"/>
            <consortium name="The Broad Institute Genome Sequencing Center for Infectious Disease"/>
            <person name="Wu L."/>
            <person name="Ma J."/>
        </authorList>
    </citation>
    <scope>NUCLEOTIDE SEQUENCE [LARGE SCALE GENOMIC DNA]</scope>
    <source>
        <strain evidence="10">JCM 17326</strain>
    </source>
</reference>
<comment type="caution">
    <text evidence="9">The sequence shown here is derived from an EMBL/GenBank/DDBJ whole genome shotgun (WGS) entry which is preliminary data.</text>
</comment>
<dbReference type="Pfam" id="PF13183">
    <property type="entry name" value="Fer4_8"/>
    <property type="match status" value="1"/>
</dbReference>
<keyword evidence="2" id="KW-0285">Flavoprotein</keyword>